<evidence type="ECO:0008006" key="3">
    <source>
        <dbReference type="Google" id="ProtNLM"/>
    </source>
</evidence>
<protein>
    <recommendedName>
        <fullName evidence="3">SnoaL-like domain-containing protein</fullName>
    </recommendedName>
</protein>
<reference evidence="1 2" key="1">
    <citation type="journal article" date="2015" name="Stand. Genomic Sci.">
        <title>Complete genome of Pseudomonas chlororaphis strain UFB2, a soil bacterium with antibacterial activity against bacterial canker pathogen of tomato.</title>
        <authorList>
            <person name="Deng P."/>
            <person name="Wang X."/>
            <person name="Baird S.M."/>
            <person name="Lu S.E."/>
        </authorList>
    </citation>
    <scope>NUCLEOTIDE SEQUENCE [LARGE SCALE GENOMIC DNA]</scope>
    <source>
        <strain evidence="1 2">UFB2</strain>
    </source>
</reference>
<dbReference type="InterPro" id="IPR032710">
    <property type="entry name" value="NTF2-like_dom_sf"/>
</dbReference>
<dbReference type="AlphaFoldDB" id="A0A0G3GJQ3"/>
<reference evidence="2" key="2">
    <citation type="submission" date="2015-03" db="EMBL/GenBank/DDBJ databases">
        <authorList>
            <person name="Deng P."/>
            <person name="Lu S."/>
        </authorList>
    </citation>
    <scope>NUCLEOTIDE SEQUENCE [LARGE SCALE GENOMIC DNA]</scope>
    <source>
        <strain evidence="2">UFB2</strain>
    </source>
</reference>
<dbReference type="Proteomes" id="UP000035212">
    <property type="component" value="Chromosome"/>
</dbReference>
<evidence type="ECO:0000313" key="1">
    <source>
        <dbReference type="EMBL" id="AKK01476.1"/>
    </source>
</evidence>
<dbReference type="EMBL" id="CP011020">
    <property type="protein sequence ID" value="AKK01476.1"/>
    <property type="molecule type" value="Genomic_DNA"/>
</dbReference>
<evidence type="ECO:0000313" key="2">
    <source>
        <dbReference type="Proteomes" id="UP000035212"/>
    </source>
</evidence>
<dbReference type="SUPFAM" id="SSF54427">
    <property type="entry name" value="NTF2-like"/>
    <property type="match status" value="1"/>
</dbReference>
<sequence length="186" mass="20645">MNTVQQSIQAYIKAKDGNRPHLLEQAFEAQAILDMIVRTGAISFPDHVEGRAAIGEVLVSRFGQTFENIYTFCLGSPPAANLDQFQCPWLVAMSGKDGGEARVGCGTYDWQFDPVSKRVERLTITLEHMKTLPPDNLPAIMAWVSRLDYPWCSVEAALGDVPNLGELGDVIEYLANREHLRAAQRP</sequence>
<proteinExistence type="predicted"/>
<name>A0A0G3GJQ3_9PSED</name>
<dbReference type="PATRIC" id="fig|587753.11.peg.5523"/>
<organism evidence="1 2">
    <name type="scientific">Pseudomonas chlororaphis</name>
    <dbReference type="NCBI Taxonomy" id="587753"/>
    <lineage>
        <taxon>Bacteria</taxon>
        <taxon>Pseudomonadati</taxon>
        <taxon>Pseudomonadota</taxon>
        <taxon>Gammaproteobacteria</taxon>
        <taxon>Pseudomonadales</taxon>
        <taxon>Pseudomonadaceae</taxon>
        <taxon>Pseudomonas</taxon>
    </lineage>
</organism>
<accession>A0A0G3GJQ3</accession>
<gene>
    <name evidence="1" type="ORF">VM99_26840</name>
</gene>